<organism evidence="1 2">
    <name type="scientific">Zopfia rhizophila CBS 207.26</name>
    <dbReference type="NCBI Taxonomy" id="1314779"/>
    <lineage>
        <taxon>Eukaryota</taxon>
        <taxon>Fungi</taxon>
        <taxon>Dikarya</taxon>
        <taxon>Ascomycota</taxon>
        <taxon>Pezizomycotina</taxon>
        <taxon>Dothideomycetes</taxon>
        <taxon>Dothideomycetes incertae sedis</taxon>
        <taxon>Zopfiaceae</taxon>
        <taxon>Zopfia</taxon>
    </lineage>
</organism>
<dbReference type="EMBL" id="ML994635">
    <property type="protein sequence ID" value="KAF2185056.1"/>
    <property type="molecule type" value="Genomic_DNA"/>
</dbReference>
<name>A0A6A6E5A5_9PEZI</name>
<dbReference type="AlphaFoldDB" id="A0A6A6E5A5"/>
<accession>A0A6A6E5A5</accession>
<evidence type="ECO:0000313" key="1">
    <source>
        <dbReference type="EMBL" id="KAF2185056.1"/>
    </source>
</evidence>
<keyword evidence="2" id="KW-1185">Reference proteome</keyword>
<reference evidence="1" key="1">
    <citation type="journal article" date="2020" name="Stud. Mycol.">
        <title>101 Dothideomycetes genomes: a test case for predicting lifestyles and emergence of pathogens.</title>
        <authorList>
            <person name="Haridas S."/>
            <person name="Albert R."/>
            <person name="Binder M."/>
            <person name="Bloem J."/>
            <person name="Labutti K."/>
            <person name="Salamov A."/>
            <person name="Andreopoulos B."/>
            <person name="Baker S."/>
            <person name="Barry K."/>
            <person name="Bills G."/>
            <person name="Bluhm B."/>
            <person name="Cannon C."/>
            <person name="Castanera R."/>
            <person name="Culley D."/>
            <person name="Daum C."/>
            <person name="Ezra D."/>
            <person name="Gonzalez J."/>
            <person name="Henrissat B."/>
            <person name="Kuo A."/>
            <person name="Liang C."/>
            <person name="Lipzen A."/>
            <person name="Lutzoni F."/>
            <person name="Magnuson J."/>
            <person name="Mondo S."/>
            <person name="Nolan M."/>
            <person name="Ohm R."/>
            <person name="Pangilinan J."/>
            <person name="Park H.-J."/>
            <person name="Ramirez L."/>
            <person name="Alfaro M."/>
            <person name="Sun H."/>
            <person name="Tritt A."/>
            <person name="Yoshinaga Y."/>
            <person name="Zwiers L.-H."/>
            <person name="Turgeon B."/>
            <person name="Goodwin S."/>
            <person name="Spatafora J."/>
            <person name="Crous P."/>
            <person name="Grigoriev I."/>
        </authorList>
    </citation>
    <scope>NUCLEOTIDE SEQUENCE</scope>
    <source>
        <strain evidence="1">CBS 207.26</strain>
    </source>
</reference>
<evidence type="ECO:0000313" key="2">
    <source>
        <dbReference type="Proteomes" id="UP000800200"/>
    </source>
</evidence>
<sequence>MIGDLSRFLHAIRQNPDRALHVTSIILDLTFDDQEDSGVYELLFLTKNNANSDSGLDAVDSNATAAADPFERARDELRLATAPLEAADVIPYEWYIKTVAACLEACENLQAIFLPVDWVLDFPLAGFRQVKLVGVTLAGITSQAITVGDLGLDDFGGEGEEYMYVEVDEDVEDEDMEGEEEFV</sequence>
<protein>
    <submittedName>
        <fullName evidence="1">Uncharacterized protein</fullName>
    </submittedName>
</protein>
<gene>
    <name evidence="1" type="ORF">K469DRAFT_688273</name>
</gene>
<dbReference type="Proteomes" id="UP000800200">
    <property type="component" value="Unassembled WGS sequence"/>
</dbReference>
<proteinExistence type="predicted"/>